<evidence type="ECO:0000256" key="2">
    <source>
        <dbReference type="ARBA" id="ARBA00004496"/>
    </source>
</evidence>
<evidence type="ECO:0000256" key="12">
    <source>
        <dbReference type="ARBA" id="ARBA00022842"/>
    </source>
</evidence>
<dbReference type="RefSeq" id="WP_200754985.1">
    <property type="nucleotide sequence ID" value="NZ_AP023322.1"/>
</dbReference>
<comment type="cofactor">
    <cofactor evidence="1 15">
        <name>Mg(2+)</name>
        <dbReference type="ChEBI" id="CHEBI:18420"/>
    </cofactor>
</comment>
<dbReference type="GO" id="GO:0006166">
    <property type="term" value="P:purine ribonucleoside salvage"/>
    <property type="evidence" value="ECO:0007669"/>
    <property type="project" value="UniProtKB-KW"/>
</dbReference>
<protein>
    <recommendedName>
        <fullName evidence="5 15">Hypoxanthine phosphoribosyltransferase</fullName>
        <ecNumber evidence="5 15">2.4.2.8</ecNumber>
    </recommendedName>
</protein>
<dbReference type="InterPro" id="IPR029057">
    <property type="entry name" value="PRTase-like"/>
</dbReference>
<keyword evidence="10 15" id="KW-0660">Purine salvage</keyword>
<dbReference type="UniPathway" id="UPA00591">
    <property type="reaction ID" value="UER00648"/>
</dbReference>
<reference evidence="18" key="1">
    <citation type="submission" date="2020-07" db="EMBL/GenBank/DDBJ databases">
        <title>Complete genome sequencing of Coprobacter sp. strain 2CBH44.</title>
        <authorList>
            <person name="Sakamoto M."/>
            <person name="Murakami T."/>
            <person name="Mori H."/>
        </authorList>
    </citation>
    <scope>NUCLEOTIDE SEQUENCE [LARGE SCALE GENOMIC DNA]</scope>
    <source>
        <strain evidence="18">2CBH44</strain>
    </source>
</reference>
<evidence type="ECO:0000256" key="14">
    <source>
        <dbReference type="ARBA" id="ARBA00049402"/>
    </source>
</evidence>
<evidence type="ECO:0000256" key="13">
    <source>
        <dbReference type="ARBA" id="ARBA00048811"/>
    </source>
</evidence>
<comment type="similarity">
    <text evidence="4 15">Belongs to the purine/pyrimidine phosphoribosyltransferase family.</text>
</comment>
<evidence type="ECO:0000256" key="5">
    <source>
        <dbReference type="ARBA" id="ARBA00011895"/>
    </source>
</evidence>
<evidence type="ECO:0000256" key="7">
    <source>
        <dbReference type="ARBA" id="ARBA00022676"/>
    </source>
</evidence>
<evidence type="ECO:0000256" key="1">
    <source>
        <dbReference type="ARBA" id="ARBA00001946"/>
    </source>
</evidence>
<evidence type="ECO:0000256" key="4">
    <source>
        <dbReference type="ARBA" id="ARBA00008391"/>
    </source>
</evidence>
<name>A0A7G1I0J5_9BACT</name>
<evidence type="ECO:0000256" key="6">
    <source>
        <dbReference type="ARBA" id="ARBA00022490"/>
    </source>
</evidence>
<keyword evidence="7 15" id="KW-0328">Glycosyltransferase</keyword>
<dbReference type="NCBIfam" id="TIGR01203">
    <property type="entry name" value="HGPRTase"/>
    <property type="match status" value="1"/>
</dbReference>
<feature type="domain" description="Phosphoribosyltransferase" evidence="16">
    <location>
        <begin position="18"/>
        <end position="163"/>
    </location>
</feature>
<dbReference type="PANTHER" id="PTHR43340">
    <property type="entry name" value="HYPOXANTHINE-GUANINE PHOSPHORIBOSYLTRANSFERASE"/>
    <property type="match status" value="1"/>
</dbReference>
<evidence type="ECO:0000256" key="11">
    <source>
        <dbReference type="ARBA" id="ARBA00022741"/>
    </source>
</evidence>
<dbReference type="Pfam" id="PF00156">
    <property type="entry name" value="Pribosyltran"/>
    <property type="match status" value="1"/>
</dbReference>
<dbReference type="GO" id="GO:0032264">
    <property type="term" value="P:IMP salvage"/>
    <property type="evidence" value="ECO:0007669"/>
    <property type="project" value="UniProtKB-UniPathway"/>
</dbReference>
<dbReference type="SUPFAM" id="SSF53271">
    <property type="entry name" value="PRTase-like"/>
    <property type="match status" value="1"/>
</dbReference>
<keyword evidence="12 15" id="KW-0460">Magnesium</keyword>
<dbReference type="EMBL" id="AP023322">
    <property type="protein sequence ID" value="BCI64284.1"/>
    <property type="molecule type" value="Genomic_DNA"/>
</dbReference>
<dbReference type="GO" id="GO:0046100">
    <property type="term" value="P:hypoxanthine metabolic process"/>
    <property type="evidence" value="ECO:0007669"/>
    <property type="project" value="TreeGrafter"/>
</dbReference>
<dbReference type="InterPro" id="IPR005904">
    <property type="entry name" value="Hxn_phspho_trans"/>
</dbReference>
<dbReference type="GO" id="GO:0000166">
    <property type="term" value="F:nucleotide binding"/>
    <property type="evidence" value="ECO:0007669"/>
    <property type="project" value="UniProtKB-KW"/>
</dbReference>
<evidence type="ECO:0000313" key="18">
    <source>
        <dbReference type="Proteomes" id="UP000594042"/>
    </source>
</evidence>
<comment type="pathway">
    <text evidence="3 15">Purine metabolism; IMP biosynthesis via salvage pathway; IMP from hypoxanthine: step 1/1.</text>
</comment>
<dbReference type="GO" id="GO:0000287">
    <property type="term" value="F:magnesium ion binding"/>
    <property type="evidence" value="ECO:0007669"/>
    <property type="project" value="TreeGrafter"/>
</dbReference>
<keyword evidence="6 15" id="KW-0963">Cytoplasm</keyword>
<keyword evidence="9 15" id="KW-0479">Metal-binding</keyword>
<accession>A0A7G1I0J5</accession>
<keyword evidence="11 15" id="KW-0547">Nucleotide-binding</keyword>
<comment type="catalytic activity">
    <reaction evidence="14">
        <text>IMP + diphosphate = hypoxanthine + 5-phospho-alpha-D-ribose 1-diphosphate</text>
        <dbReference type="Rhea" id="RHEA:17973"/>
        <dbReference type="ChEBI" id="CHEBI:17368"/>
        <dbReference type="ChEBI" id="CHEBI:33019"/>
        <dbReference type="ChEBI" id="CHEBI:58017"/>
        <dbReference type="ChEBI" id="CHEBI:58053"/>
        <dbReference type="EC" id="2.4.2.8"/>
    </reaction>
    <physiologicalReaction direction="right-to-left" evidence="14">
        <dbReference type="Rhea" id="RHEA:17975"/>
    </physiologicalReaction>
</comment>
<evidence type="ECO:0000256" key="10">
    <source>
        <dbReference type="ARBA" id="ARBA00022726"/>
    </source>
</evidence>
<dbReference type="AlphaFoldDB" id="A0A7G1I0J5"/>
<evidence type="ECO:0000259" key="16">
    <source>
        <dbReference type="Pfam" id="PF00156"/>
    </source>
</evidence>
<dbReference type="CDD" id="cd06223">
    <property type="entry name" value="PRTases_typeI"/>
    <property type="match status" value="1"/>
</dbReference>
<evidence type="ECO:0000313" key="17">
    <source>
        <dbReference type="EMBL" id="BCI64284.1"/>
    </source>
</evidence>
<dbReference type="GO" id="GO:0006178">
    <property type="term" value="P:guanine salvage"/>
    <property type="evidence" value="ECO:0007669"/>
    <property type="project" value="TreeGrafter"/>
</dbReference>
<comment type="catalytic activity">
    <reaction evidence="13">
        <text>GMP + diphosphate = guanine + 5-phospho-alpha-D-ribose 1-diphosphate</text>
        <dbReference type="Rhea" id="RHEA:25424"/>
        <dbReference type="ChEBI" id="CHEBI:16235"/>
        <dbReference type="ChEBI" id="CHEBI:33019"/>
        <dbReference type="ChEBI" id="CHEBI:58017"/>
        <dbReference type="ChEBI" id="CHEBI:58115"/>
        <dbReference type="EC" id="2.4.2.8"/>
    </reaction>
    <physiologicalReaction direction="right-to-left" evidence="13">
        <dbReference type="Rhea" id="RHEA:25426"/>
    </physiologicalReaction>
</comment>
<dbReference type="GO" id="GO:0032263">
    <property type="term" value="P:GMP salvage"/>
    <property type="evidence" value="ECO:0007669"/>
    <property type="project" value="TreeGrafter"/>
</dbReference>
<sequence>MNTIQIKDKKFVPYIDRKKIQEAIQKVAARINEDLAGQNPLFICVLNGAFVFAADLFREITIDSEITFMRMKSYSGTQSTGRVKEIQGLGEDITERTVVVVEDIVDTGYTIQHIKEQLRARNPKDIRVASLLFKPEALKCDIKVDYVALEIPNAFIVGYGLDYDEQGRNLKDIYVISE</sequence>
<keyword evidence="8 15" id="KW-0808">Transferase</keyword>
<evidence type="ECO:0000256" key="9">
    <source>
        <dbReference type="ARBA" id="ARBA00022723"/>
    </source>
</evidence>
<dbReference type="Gene3D" id="3.40.50.2020">
    <property type="match status" value="1"/>
</dbReference>
<evidence type="ECO:0000256" key="15">
    <source>
        <dbReference type="RuleBase" id="RU364099"/>
    </source>
</evidence>
<dbReference type="GO" id="GO:0005829">
    <property type="term" value="C:cytosol"/>
    <property type="evidence" value="ECO:0007669"/>
    <property type="project" value="TreeGrafter"/>
</dbReference>
<keyword evidence="18" id="KW-1185">Reference proteome</keyword>
<dbReference type="Proteomes" id="UP000594042">
    <property type="component" value="Chromosome"/>
</dbReference>
<gene>
    <name evidence="17" type="ORF">Cop2CBH44_26370</name>
</gene>
<comment type="subcellular location">
    <subcellularLocation>
        <location evidence="2 15">Cytoplasm</location>
    </subcellularLocation>
</comment>
<evidence type="ECO:0000256" key="3">
    <source>
        <dbReference type="ARBA" id="ARBA00004669"/>
    </source>
</evidence>
<dbReference type="KEGG" id="copr:Cop2CBH44_26370"/>
<dbReference type="EC" id="2.4.2.8" evidence="5 15"/>
<proteinExistence type="inferred from homology"/>
<evidence type="ECO:0000256" key="8">
    <source>
        <dbReference type="ARBA" id="ARBA00022679"/>
    </source>
</evidence>
<dbReference type="GO" id="GO:0004422">
    <property type="term" value="F:hypoxanthine phosphoribosyltransferase activity"/>
    <property type="evidence" value="ECO:0007669"/>
    <property type="project" value="InterPro"/>
</dbReference>
<organism evidence="17 18">
    <name type="scientific">Coprobacter secundus subsp. similis</name>
    <dbReference type="NCBI Taxonomy" id="2751153"/>
    <lineage>
        <taxon>Bacteria</taxon>
        <taxon>Pseudomonadati</taxon>
        <taxon>Bacteroidota</taxon>
        <taxon>Bacteroidia</taxon>
        <taxon>Bacteroidales</taxon>
        <taxon>Barnesiellaceae</taxon>
        <taxon>Coprobacter</taxon>
    </lineage>
</organism>
<dbReference type="InterPro" id="IPR000836">
    <property type="entry name" value="PRTase_dom"/>
</dbReference>
<dbReference type="InterPro" id="IPR050408">
    <property type="entry name" value="HGPRT"/>
</dbReference>
<dbReference type="PANTHER" id="PTHR43340:SF1">
    <property type="entry name" value="HYPOXANTHINE PHOSPHORIBOSYLTRANSFERASE"/>
    <property type="match status" value="1"/>
</dbReference>